<dbReference type="PANTHER" id="PTHR47966:SF51">
    <property type="entry name" value="BETA-SITE APP-CLEAVING ENZYME, ISOFORM A-RELATED"/>
    <property type="match status" value="1"/>
</dbReference>
<dbReference type="GO" id="GO:0006508">
    <property type="term" value="P:proteolysis"/>
    <property type="evidence" value="ECO:0007669"/>
    <property type="project" value="InterPro"/>
</dbReference>
<comment type="similarity">
    <text evidence="1">Belongs to the peptidase A1 family.</text>
</comment>
<keyword evidence="5" id="KW-1185">Reference proteome</keyword>
<reference evidence="4 5" key="1">
    <citation type="submission" date="2016-06" db="EMBL/GenBank/DDBJ databases">
        <authorList>
            <person name="Kjaerup R.B."/>
            <person name="Dalgaard T.S."/>
            <person name="Juul-Madsen H.R."/>
        </authorList>
    </citation>
    <scope>NUCLEOTIDE SEQUENCE [LARGE SCALE GENOMIC DNA]</scope>
</reference>
<dbReference type="SUPFAM" id="SSF50630">
    <property type="entry name" value="Acid proteases"/>
    <property type="match status" value="1"/>
</dbReference>
<organism evidence="4 5">
    <name type="scientific">Zymoseptoria tritici (strain ST99CH_3D7)</name>
    <dbReference type="NCBI Taxonomy" id="1276538"/>
    <lineage>
        <taxon>Eukaryota</taxon>
        <taxon>Fungi</taxon>
        <taxon>Dikarya</taxon>
        <taxon>Ascomycota</taxon>
        <taxon>Pezizomycotina</taxon>
        <taxon>Dothideomycetes</taxon>
        <taxon>Dothideomycetidae</taxon>
        <taxon>Mycosphaerellales</taxon>
        <taxon>Mycosphaerellaceae</taxon>
        <taxon>Zymoseptoria</taxon>
    </lineage>
</organism>
<name>A0A1X7S2C7_ZYMT9</name>
<dbReference type="GO" id="GO:0004190">
    <property type="term" value="F:aspartic-type endopeptidase activity"/>
    <property type="evidence" value="ECO:0007669"/>
    <property type="project" value="InterPro"/>
</dbReference>
<dbReference type="InterPro" id="IPR001461">
    <property type="entry name" value="Aspartic_peptidase_A1"/>
</dbReference>
<accession>A0A1X7S2C7</accession>
<dbReference type="PANTHER" id="PTHR47966">
    <property type="entry name" value="BETA-SITE APP-CLEAVING ENZYME, ISOFORM A-RELATED"/>
    <property type="match status" value="1"/>
</dbReference>
<dbReference type="InterPro" id="IPR021109">
    <property type="entry name" value="Peptidase_aspartic_dom_sf"/>
</dbReference>
<feature type="compositionally biased region" description="Gly residues" evidence="2">
    <location>
        <begin position="1"/>
        <end position="10"/>
    </location>
</feature>
<dbReference type="InterPro" id="IPR033121">
    <property type="entry name" value="PEPTIDASE_A1"/>
</dbReference>
<proteinExistence type="inferred from homology"/>
<dbReference type="Gene3D" id="2.40.70.10">
    <property type="entry name" value="Acid Proteases"/>
    <property type="match status" value="1"/>
</dbReference>
<evidence type="ECO:0000313" key="4">
    <source>
        <dbReference type="EMBL" id="SMQ53823.1"/>
    </source>
</evidence>
<dbReference type="AlphaFoldDB" id="A0A1X7S2C7"/>
<evidence type="ECO:0000256" key="1">
    <source>
        <dbReference type="ARBA" id="ARBA00007447"/>
    </source>
</evidence>
<dbReference type="EMBL" id="LT853700">
    <property type="protein sequence ID" value="SMQ53823.1"/>
    <property type="molecule type" value="Genomic_DNA"/>
</dbReference>
<evidence type="ECO:0000259" key="3">
    <source>
        <dbReference type="PROSITE" id="PS51767"/>
    </source>
</evidence>
<dbReference type="Pfam" id="PF00026">
    <property type="entry name" value="Asp"/>
    <property type="match status" value="1"/>
</dbReference>
<evidence type="ECO:0000313" key="5">
    <source>
        <dbReference type="Proteomes" id="UP000215127"/>
    </source>
</evidence>
<evidence type="ECO:0000256" key="2">
    <source>
        <dbReference type="SAM" id="MobiDB-lite"/>
    </source>
</evidence>
<feature type="domain" description="Peptidase A1" evidence="3">
    <location>
        <begin position="1"/>
        <end position="239"/>
    </location>
</feature>
<dbReference type="Proteomes" id="UP000215127">
    <property type="component" value="Chromosome 9"/>
</dbReference>
<gene>
    <name evidence="4" type="ORF">ZT3D7_G8977</name>
</gene>
<dbReference type="PROSITE" id="PS51767">
    <property type="entry name" value="PEPTIDASE_A1"/>
    <property type="match status" value="1"/>
</dbReference>
<protein>
    <recommendedName>
        <fullName evidence="3">Peptidase A1 domain-containing protein</fullName>
    </recommendedName>
</protein>
<sequence length="249" mass="26837">MAGDQTGGPGFHSKIPGPSRDQHAQFGDPGTVNAQEQGLMGLGMNKLSFFPTLCAQGVVDECRYGLAFGLDGTGTAILGSKDQDLYEGELSVQKTGQDWDMTNKLMVDGTEILAESDTVVLDSGTVNVIVPTVVARKLFTALNIQIVEQTLPGCTNSIFGYYPCDKPPTVGFQFGDKVFNIESSRFQLEDNGNNNCTAIITGIDVTEKHPNLWLIGQAWMQGKYVDFRKKDDGYEIGVANLKNPGSGCP</sequence>
<feature type="region of interest" description="Disordered" evidence="2">
    <location>
        <begin position="1"/>
        <end position="32"/>
    </location>
</feature>